<keyword evidence="3" id="KW-0547">Nucleotide-binding</keyword>
<proteinExistence type="inferred from homology"/>
<evidence type="ECO:0000256" key="2">
    <source>
        <dbReference type="ARBA" id="ARBA00022448"/>
    </source>
</evidence>
<dbReference type="CDD" id="cd03230">
    <property type="entry name" value="ABC_DR_subfamily_A"/>
    <property type="match status" value="1"/>
</dbReference>
<dbReference type="KEGG" id="caul:KCG34_21040"/>
<dbReference type="PROSITE" id="PS50893">
    <property type="entry name" value="ABC_TRANSPORTER_2"/>
    <property type="match status" value="1"/>
</dbReference>
<dbReference type="Gene3D" id="3.40.50.300">
    <property type="entry name" value="P-loop containing nucleotide triphosphate hydrolases"/>
    <property type="match status" value="1"/>
</dbReference>
<evidence type="ECO:0000313" key="6">
    <source>
        <dbReference type="EMBL" id="QUD87511.1"/>
    </source>
</evidence>
<keyword evidence="2" id="KW-0813">Transport</keyword>
<evidence type="ECO:0000256" key="1">
    <source>
        <dbReference type="ARBA" id="ARBA00005417"/>
    </source>
</evidence>
<evidence type="ECO:0000256" key="4">
    <source>
        <dbReference type="ARBA" id="ARBA00022840"/>
    </source>
</evidence>
<organism evidence="6 7">
    <name type="scientific">Phenylobacterium montanum</name>
    <dbReference type="NCBI Taxonomy" id="2823693"/>
    <lineage>
        <taxon>Bacteria</taxon>
        <taxon>Pseudomonadati</taxon>
        <taxon>Pseudomonadota</taxon>
        <taxon>Alphaproteobacteria</taxon>
        <taxon>Caulobacterales</taxon>
        <taxon>Caulobacteraceae</taxon>
        <taxon>Phenylobacterium</taxon>
    </lineage>
</organism>
<name>A0A975IVN1_9CAUL</name>
<accession>A0A975IVN1</accession>
<comment type="similarity">
    <text evidence="1">Belongs to the ABC transporter superfamily.</text>
</comment>
<evidence type="ECO:0000259" key="5">
    <source>
        <dbReference type="PROSITE" id="PS50893"/>
    </source>
</evidence>
<dbReference type="Proteomes" id="UP000676409">
    <property type="component" value="Chromosome"/>
</dbReference>
<dbReference type="Pfam" id="PF00005">
    <property type="entry name" value="ABC_tran"/>
    <property type="match status" value="1"/>
</dbReference>
<protein>
    <submittedName>
        <fullName evidence="6">ABC transporter ATP-binding protein</fullName>
    </submittedName>
</protein>
<dbReference type="GO" id="GO:0005524">
    <property type="term" value="F:ATP binding"/>
    <property type="evidence" value="ECO:0007669"/>
    <property type="project" value="UniProtKB-KW"/>
</dbReference>
<dbReference type="InterPro" id="IPR027417">
    <property type="entry name" value="P-loop_NTPase"/>
</dbReference>
<sequence>MIVVRGVAYDYPTARVLHQVSFEVAEGAVLALVGPNGAGKTTLLRCMAALDAPAEGRIAIAGLDTQADPRGVHAALGYLPDFYGLYDQLSVAQSLVYAARSRGVAAGEARGAAEAAAGRVQLSDRMDQLAGHLSRGLRQRLAIAQALVHRPRVLLLDEPAAGLDPEARRSLSDLIRRLSGEGMTIVVSSHILAELEDYSTRMLMLREGRIAGGGVVSAHGPAAEAELVAVELAAPREGLAELLSGLGLVPEGLTPSAFRLRLAGGPEAEAGLLARLVAAGLKVRAFVPQRPTLEQTYLDQARAAPDPGEPQP</sequence>
<dbReference type="InterPro" id="IPR003439">
    <property type="entry name" value="ABC_transporter-like_ATP-bd"/>
</dbReference>
<gene>
    <name evidence="6" type="ORF">KCG34_21040</name>
</gene>
<evidence type="ECO:0000313" key="7">
    <source>
        <dbReference type="Proteomes" id="UP000676409"/>
    </source>
</evidence>
<feature type="domain" description="ABC transporter" evidence="5">
    <location>
        <begin position="2"/>
        <end position="232"/>
    </location>
</feature>
<dbReference type="AlphaFoldDB" id="A0A975IVN1"/>
<keyword evidence="7" id="KW-1185">Reference proteome</keyword>
<keyword evidence="4 6" id="KW-0067">ATP-binding</keyword>
<dbReference type="SMART" id="SM00382">
    <property type="entry name" value="AAA"/>
    <property type="match status" value="1"/>
</dbReference>
<dbReference type="EMBL" id="CP073078">
    <property type="protein sequence ID" value="QUD87511.1"/>
    <property type="molecule type" value="Genomic_DNA"/>
</dbReference>
<dbReference type="RefSeq" id="WP_211937563.1">
    <property type="nucleotide sequence ID" value="NZ_CP073078.1"/>
</dbReference>
<evidence type="ECO:0000256" key="3">
    <source>
        <dbReference type="ARBA" id="ARBA00022741"/>
    </source>
</evidence>
<dbReference type="PANTHER" id="PTHR43335">
    <property type="entry name" value="ABC TRANSPORTER, ATP-BINDING PROTEIN"/>
    <property type="match status" value="1"/>
</dbReference>
<reference evidence="6" key="1">
    <citation type="submission" date="2021-04" db="EMBL/GenBank/DDBJ databases">
        <title>The complete genome sequence of Caulobacter sp. S6.</title>
        <authorList>
            <person name="Tang Y."/>
            <person name="Ouyang W."/>
            <person name="Liu Q."/>
            <person name="Huang B."/>
            <person name="Guo Z."/>
            <person name="Lei P."/>
        </authorList>
    </citation>
    <scope>NUCLEOTIDE SEQUENCE</scope>
    <source>
        <strain evidence="6">S6</strain>
    </source>
</reference>
<dbReference type="GO" id="GO:0016887">
    <property type="term" value="F:ATP hydrolysis activity"/>
    <property type="evidence" value="ECO:0007669"/>
    <property type="project" value="InterPro"/>
</dbReference>
<dbReference type="SUPFAM" id="SSF52540">
    <property type="entry name" value="P-loop containing nucleoside triphosphate hydrolases"/>
    <property type="match status" value="1"/>
</dbReference>
<dbReference type="InterPro" id="IPR003593">
    <property type="entry name" value="AAA+_ATPase"/>
</dbReference>